<protein>
    <submittedName>
        <fullName evidence="6">Flavo protein</fullName>
    </submittedName>
</protein>
<keyword evidence="7" id="KW-1185">Reference proteome</keyword>
<proteinExistence type="inferred from homology"/>
<evidence type="ECO:0000313" key="7">
    <source>
        <dbReference type="Proteomes" id="UP000234254"/>
    </source>
</evidence>
<dbReference type="PANTHER" id="PTHR42877">
    <property type="entry name" value="L-ORNITHINE N(5)-MONOOXYGENASE-RELATED"/>
    <property type="match status" value="1"/>
</dbReference>
<dbReference type="AlphaFoldDB" id="A0A2I1D0C8"/>
<evidence type="ECO:0000313" key="6">
    <source>
        <dbReference type="EMBL" id="PKY03319.1"/>
    </source>
</evidence>
<evidence type="ECO:0000256" key="4">
    <source>
        <dbReference type="ARBA" id="ARBA00022827"/>
    </source>
</evidence>
<dbReference type="InterPro" id="IPR020946">
    <property type="entry name" value="Flavin_mOase-like"/>
</dbReference>
<keyword evidence="5" id="KW-0560">Oxidoreductase</keyword>
<dbReference type="RefSeq" id="XP_024691913.1">
    <property type="nucleotide sequence ID" value="XM_024838238.1"/>
</dbReference>
<gene>
    <name evidence="6" type="ORF">P168DRAFT_298109</name>
</gene>
<evidence type="ECO:0000256" key="2">
    <source>
        <dbReference type="ARBA" id="ARBA00010139"/>
    </source>
</evidence>
<evidence type="ECO:0000256" key="3">
    <source>
        <dbReference type="ARBA" id="ARBA00022630"/>
    </source>
</evidence>
<dbReference type="GO" id="GO:0050661">
    <property type="term" value="F:NADP binding"/>
    <property type="evidence" value="ECO:0007669"/>
    <property type="project" value="InterPro"/>
</dbReference>
<dbReference type="OrthoDB" id="74360at2759"/>
<comment type="similarity">
    <text evidence="2">Belongs to the FAD-binding monooxygenase family.</text>
</comment>
<comment type="caution">
    <text evidence="6">The sequence shown here is derived from an EMBL/GenBank/DDBJ whole genome shotgun (WGS) entry which is preliminary data.</text>
</comment>
<name>A0A2I1D0C8_ASPC2</name>
<dbReference type="VEuPathDB" id="FungiDB:P168DRAFT_298109"/>
<dbReference type="Proteomes" id="UP000234254">
    <property type="component" value="Unassembled WGS sequence"/>
</dbReference>
<dbReference type="GO" id="GO:0050660">
    <property type="term" value="F:flavin adenine dinucleotide binding"/>
    <property type="evidence" value="ECO:0007669"/>
    <property type="project" value="InterPro"/>
</dbReference>
<dbReference type="InterPro" id="IPR036188">
    <property type="entry name" value="FAD/NAD-bd_sf"/>
</dbReference>
<sequence>MAEKSIPIPASYSQIACIGTGLSAIALGATLKRWYQLDDITFFERHTDCGGTWHISTYPGCACDVPSALYSFSFALSPSWTKLMPSYKEIKAYHDSVMAEYELRDKMIFCTEVEECIWREEVSRWLMINRNVVTGEVSYHECQVLFAATGQLVEPNPCDIPGAASFQGDIFHSARWNHDVSLEGKNVVVIGNGCTAAQIVPAIVDRTRSLTQIVRSKHWIFQGPNFEYPKALQWLFRYVPLTMKLHRFHIFCIAENDFRLFPTTNSAAKLRRKRREKVERYMRSTAPAKYHETLIPDFDVGCKRRIFNDGYLESLHNDKLHLMESKILEIQPDGVQTTDGFVPADVIVLATGFKTNTFLPYTRIRGRHGTVSDHWERYDGPAAYNCTAMSGFPNFFLLLGPNAATGHTSALMALENSVNYALRVLKPILDGQAASLDVKPDAEAKYVEEVQEALRHRVWNTGCASWYLNEKGWNAMAYPWTQTHFWYRSLFPIWSDWAYKSLFQELKTQNAPLVRTSLAVLSFTKTPLFRGETNQPHFFMPLLHVDTVVDAIVETLDSGASRTIFLPKTMGLLAGLRGAPDWIQDLVRSGTRKLKVDFKGRQKIDPKTGKLV</sequence>
<dbReference type="PANTHER" id="PTHR42877:SF10">
    <property type="entry name" value="L-ORNITHINE N(5)-OXYGENASE"/>
    <property type="match status" value="1"/>
</dbReference>
<dbReference type="Pfam" id="PF00743">
    <property type="entry name" value="FMO-like"/>
    <property type="match status" value="1"/>
</dbReference>
<evidence type="ECO:0000256" key="5">
    <source>
        <dbReference type="ARBA" id="ARBA00023002"/>
    </source>
</evidence>
<organism evidence="6 7">
    <name type="scientific">Aspergillus campestris (strain IBT 28561)</name>
    <dbReference type="NCBI Taxonomy" id="1392248"/>
    <lineage>
        <taxon>Eukaryota</taxon>
        <taxon>Fungi</taxon>
        <taxon>Dikarya</taxon>
        <taxon>Ascomycota</taxon>
        <taxon>Pezizomycotina</taxon>
        <taxon>Eurotiomycetes</taxon>
        <taxon>Eurotiomycetidae</taxon>
        <taxon>Eurotiales</taxon>
        <taxon>Aspergillaceae</taxon>
        <taxon>Aspergillus</taxon>
        <taxon>Aspergillus subgen. Circumdati</taxon>
    </lineage>
</organism>
<dbReference type="InterPro" id="IPR051209">
    <property type="entry name" value="FAD-bind_Monooxygenase_sf"/>
</dbReference>
<evidence type="ECO:0000256" key="1">
    <source>
        <dbReference type="ARBA" id="ARBA00001974"/>
    </source>
</evidence>
<dbReference type="SUPFAM" id="SSF51905">
    <property type="entry name" value="FAD/NAD(P)-binding domain"/>
    <property type="match status" value="1"/>
</dbReference>
<accession>A0A2I1D0C8</accession>
<keyword evidence="4" id="KW-0274">FAD</keyword>
<keyword evidence="3" id="KW-0285">Flavoprotein</keyword>
<dbReference type="Gene3D" id="3.50.50.60">
    <property type="entry name" value="FAD/NAD(P)-binding domain"/>
    <property type="match status" value="2"/>
</dbReference>
<dbReference type="EMBL" id="MSFM01000008">
    <property type="protein sequence ID" value="PKY03319.1"/>
    <property type="molecule type" value="Genomic_DNA"/>
</dbReference>
<comment type="cofactor">
    <cofactor evidence="1">
        <name>FAD</name>
        <dbReference type="ChEBI" id="CHEBI:57692"/>
    </cofactor>
</comment>
<dbReference type="GO" id="GO:0004499">
    <property type="term" value="F:N,N-dimethylaniline monooxygenase activity"/>
    <property type="evidence" value="ECO:0007669"/>
    <property type="project" value="InterPro"/>
</dbReference>
<reference evidence="6" key="1">
    <citation type="submission" date="2016-12" db="EMBL/GenBank/DDBJ databases">
        <title>The genomes of Aspergillus section Nigri reveals drivers in fungal speciation.</title>
        <authorList>
            <consortium name="DOE Joint Genome Institute"/>
            <person name="Vesth T.C."/>
            <person name="Nybo J."/>
            <person name="Theobald S."/>
            <person name="Brandl J."/>
            <person name="Frisvad J.C."/>
            <person name="Nielsen K.F."/>
            <person name="Lyhne E.K."/>
            <person name="Kogle M.E."/>
            <person name="Kuo A."/>
            <person name="Riley R."/>
            <person name="Clum A."/>
            <person name="Nolan M."/>
            <person name="Lipzen A."/>
            <person name="Salamov A."/>
            <person name="Henrissat B."/>
            <person name="Wiebenga A."/>
            <person name="De vries R.P."/>
            <person name="Grigoriev I.V."/>
            <person name="Mortensen U.H."/>
            <person name="Andersen M.R."/>
            <person name="Baker S.E."/>
        </authorList>
    </citation>
    <scope>NUCLEOTIDE SEQUENCE</scope>
    <source>
        <strain evidence="6">IBT 28561</strain>
    </source>
</reference>
<dbReference type="GeneID" id="36545762"/>